<dbReference type="InterPro" id="IPR036322">
    <property type="entry name" value="WD40_repeat_dom_sf"/>
</dbReference>
<dbReference type="PANTHER" id="PTHR35492">
    <property type="entry name" value="TRANSDUCIN/WD40 REPEAT-LIKE SUPERFAMILY PROTEIN"/>
    <property type="match status" value="1"/>
</dbReference>
<feature type="compositionally biased region" description="Low complexity" evidence="1">
    <location>
        <begin position="121"/>
        <end position="138"/>
    </location>
</feature>
<dbReference type="PANTHER" id="PTHR35492:SF1">
    <property type="entry name" value="TRANSDUCIN_WD40 REPEAT-LIKE SUPERFAMILY PROTEIN"/>
    <property type="match status" value="1"/>
</dbReference>
<comment type="caution">
    <text evidence="3">The sequence shown here is derived from an EMBL/GenBank/DDBJ whole genome shotgun (WGS) entry which is preliminary data.</text>
</comment>
<reference evidence="3 4" key="1">
    <citation type="submission" date="2023-12" db="EMBL/GenBank/DDBJ databases">
        <title>A high-quality genome assembly for Dillenia turbinata (Dilleniales).</title>
        <authorList>
            <person name="Chanderbali A."/>
        </authorList>
    </citation>
    <scope>NUCLEOTIDE SEQUENCE [LARGE SCALE GENOMIC DNA]</scope>
    <source>
        <strain evidence="3">LSX21</strain>
        <tissue evidence="3">Leaf</tissue>
    </source>
</reference>
<dbReference type="EMBL" id="JBAMMX010000012">
    <property type="protein sequence ID" value="KAK6929752.1"/>
    <property type="molecule type" value="Genomic_DNA"/>
</dbReference>
<accession>A0AAN8VHZ9</accession>
<evidence type="ECO:0000259" key="2">
    <source>
        <dbReference type="Pfam" id="PF25465"/>
    </source>
</evidence>
<dbReference type="InterPro" id="IPR011044">
    <property type="entry name" value="Quino_amine_DH_bsu"/>
</dbReference>
<feature type="compositionally biased region" description="Basic and acidic residues" evidence="1">
    <location>
        <begin position="71"/>
        <end position="83"/>
    </location>
</feature>
<sequence length="969" mass="106256">MSTSSVRRIKDRGGAGGKVVAMKPSPKTLTAPTSDKENQTAPKSLSSKPNPNLGSTRVSSNSQKPSIRPMPRIEKPSGPEPKVRWSTSSVPRGRSSSPSDFNRVLSDMRKTRVSEKPSGEVNRSVSNGRRSVSNLRGSSKSRADMEIEQNLKMNYRIGNGSRVFKDNEDLGRKCEKGLSQNGGLKVKSSEKAVKCVKEEANLELNSDKVSGVSDNSNSSCLEVLSNVQLDNSVKEKPCLVSKLEPAKETVKDSISSQLEVLSKVEVDKLKESPHSVPKLEAVKGIVKETASSSSCPKEPVVHILSDSKVLKEKGVSEENMSSRSGNMYPSKLREKLAFLEGKVKRIASDIKRTKEMLDMNNPNASKLMLSDIQEKISGIEKVMGHVVNDTDGKVGQTGEASCGKSSVKGLSSEDLEARLFPHHKLLRNRALSKTSSGISELLKPSPVAARTEGLEEKLLGLIDENPVAWEFLASLNQEKPYVTKDRNSGLDSYEIQDMDEQVSSSAQGSTSSLIESCHVELILTADEKLEEFDDLENRQAVIIDDEPEDTSMYQLHEIGRKTSTGGWFVSEGESVILTHDDGSCSFYDIANSEEKAVYKPPSAVSPNIWRDCWLIRAPGADGCSGRFVVAASAGNTMDSGFCSWDFYTKDVQAFHIEDETPNLRTALAPLPNNSVHRRNTLTSLIAPENQQWWYKPCGPLIISTASCQKVVRVYDIRDGEPVMRWNLQKPVVMMDCACPLQWRNRGKVVIAESESISLWDVNSLTPQPLLSVSALGQKISALHINNTDAEVGGGVRQRVTSSEAEGNDGVFCTSDSITLLDFRHPSGIGFKIPKIAVDVHSVFSCGDSIYVGCTNVRSAGKKQPCSEIQQYSVREQKLVSTYNMPEFHFSAITQVWGNSNLVMGVSGLGLFVFDATKDVGFPYTNSNGNSRMIREVIGPDDLYSPSFDYSSSRVLLISRDRPAQCRYLP</sequence>
<dbReference type="Proteomes" id="UP001370490">
    <property type="component" value="Unassembled WGS sequence"/>
</dbReference>
<dbReference type="InterPro" id="IPR057442">
    <property type="entry name" value="Beta-prop_At4g14310"/>
</dbReference>
<dbReference type="Pfam" id="PF25465">
    <property type="entry name" value="Beta-prop_At4g14310"/>
    <property type="match status" value="1"/>
</dbReference>
<feature type="domain" description="At4g14310 8-bladed propeller" evidence="2">
    <location>
        <begin position="686"/>
        <end position="963"/>
    </location>
</feature>
<feature type="compositionally biased region" description="Basic and acidic residues" evidence="1">
    <location>
        <begin position="106"/>
        <end position="118"/>
    </location>
</feature>
<name>A0AAN8VHZ9_9MAGN</name>
<gene>
    <name evidence="3" type="ORF">RJ641_003846</name>
</gene>
<protein>
    <recommendedName>
        <fullName evidence="2">At4g14310 8-bladed propeller domain-containing protein</fullName>
    </recommendedName>
</protein>
<dbReference type="SUPFAM" id="SSF50969">
    <property type="entry name" value="YVTN repeat-like/Quinoprotein amine dehydrogenase"/>
    <property type="match status" value="1"/>
</dbReference>
<evidence type="ECO:0000313" key="4">
    <source>
        <dbReference type="Proteomes" id="UP001370490"/>
    </source>
</evidence>
<organism evidence="3 4">
    <name type="scientific">Dillenia turbinata</name>
    <dbReference type="NCBI Taxonomy" id="194707"/>
    <lineage>
        <taxon>Eukaryota</taxon>
        <taxon>Viridiplantae</taxon>
        <taxon>Streptophyta</taxon>
        <taxon>Embryophyta</taxon>
        <taxon>Tracheophyta</taxon>
        <taxon>Spermatophyta</taxon>
        <taxon>Magnoliopsida</taxon>
        <taxon>eudicotyledons</taxon>
        <taxon>Gunneridae</taxon>
        <taxon>Pentapetalae</taxon>
        <taxon>Dilleniales</taxon>
        <taxon>Dilleniaceae</taxon>
        <taxon>Dillenia</taxon>
    </lineage>
</organism>
<feature type="region of interest" description="Disordered" evidence="1">
    <location>
        <begin position="1"/>
        <end position="144"/>
    </location>
</feature>
<dbReference type="InterPro" id="IPR015943">
    <property type="entry name" value="WD40/YVTN_repeat-like_dom_sf"/>
</dbReference>
<dbReference type="InterPro" id="IPR045289">
    <property type="entry name" value="At4g14310-like"/>
</dbReference>
<dbReference type="AlphaFoldDB" id="A0AAN8VHZ9"/>
<dbReference type="SUPFAM" id="SSF50978">
    <property type="entry name" value="WD40 repeat-like"/>
    <property type="match status" value="1"/>
</dbReference>
<keyword evidence="4" id="KW-1185">Reference proteome</keyword>
<evidence type="ECO:0000313" key="3">
    <source>
        <dbReference type="EMBL" id="KAK6929752.1"/>
    </source>
</evidence>
<dbReference type="Gene3D" id="2.130.10.10">
    <property type="entry name" value="YVTN repeat-like/Quinoprotein amine dehydrogenase"/>
    <property type="match status" value="1"/>
</dbReference>
<feature type="compositionally biased region" description="Low complexity" evidence="1">
    <location>
        <begin position="86"/>
        <end position="99"/>
    </location>
</feature>
<proteinExistence type="predicted"/>
<evidence type="ECO:0000256" key="1">
    <source>
        <dbReference type="SAM" id="MobiDB-lite"/>
    </source>
</evidence>
<feature type="compositionally biased region" description="Polar residues" evidence="1">
    <location>
        <begin position="27"/>
        <end position="65"/>
    </location>
</feature>